<evidence type="ECO:0000313" key="3">
    <source>
        <dbReference type="Proteomes" id="UP000299102"/>
    </source>
</evidence>
<gene>
    <name evidence="2" type="ORF">EVAR_30650_1</name>
</gene>
<reference evidence="2 3" key="1">
    <citation type="journal article" date="2019" name="Commun. Biol.">
        <title>The bagworm genome reveals a unique fibroin gene that provides high tensile strength.</title>
        <authorList>
            <person name="Kono N."/>
            <person name="Nakamura H."/>
            <person name="Ohtoshi R."/>
            <person name="Tomita M."/>
            <person name="Numata K."/>
            <person name="Arakawa K."/>
        </authorList>
    </citation>
    <scope>NUCLEOTIDE SEQUENCE [LARGE SCALE GENOMIC DNA]</scope>
</reference>
<proteinExistence type="predicted"/>
<dbReference type="EMBL" id="BGZK01000395">
    <property type="protein sequence ID" value="GBP41212.1"/>
    <property type="molecule type" value="Genomic_DNA"/>
</dbReference>
<name>A0A4C1VS76_EUMVA</name>
<dbReference type="AlphaFoldDB" id="A0A4C1VS76"/>
<organism evidence="2 3">
    <name type="scientific">Eumeta variegata</name>
    <name type="common">Bagworm moth</name>
    <name type="synonym">Eumeta japonica</name>
    <dbReference type="NCBI Taxonomy" id="151549"/>
    <lineage>
        <taxon>Eukaryota</taxon>
        <taxon>Metazoa</taxon>
        <taxon>Ecdysozoa</taxon>
        <taxon>Arthropoda</taxon>
        <taxon>Hexapoda</taxon>
        <taxon>Insecta</taxon>
        <taxon>Pterygota</taxon>
        <taxon>Neoptera</taxon>
        <taxon>Endopterygota</taxon>
        <taxon>Lepidoptera</taxon>
        <taxon>Glossata</taxon>
        <taxon>Ditrysia</taxon>
        <taxon>Tineoidea</taxon>
        <taxon>Psychidae</taxon>
        <taxon>Oiketicinae</taxon>
        <taxon>Eumeta</taxon>
    </lineage>
</organism>
<accession>A0A4C1VS76</accession>
<feature type="region of interest" description="Disordered" evidence="1">
    <location>
        <begin position="95"/>
        <end position="121"/>
    </location>
</feature>
<protein>
    <submittedName>
        <fullName evidence="2">Uncharacterized protein</fullName>
    </submittedName>
</protein>
<feature type="compositionally biased region" description="Basic and acidic residues" evidence="1">
    <location>
        <begin position="95"/>
        <end position="105"/>
    </location>
</feature>
<sequence length="181" mass="20213">MQVSDNAIYSDGTTNNADLVGRTCEQRDESGNKECSRVEWRSDFNEPTDTASLFCLNAEKTREQSGTRTIPDESLRPSGGLHLLAIPQAFGESTDLDKRTCEPPKRRWSPPSWTLATSRSTRSSHQSVAGFLGRIRISDGGRNGLNEREVRVRWGSGIAEAELASFTLASRVRYEPRPRRL</sequence>
<comment type="caution">
    <text evidence="2">The sequence shown here is derived from an EMBL/GenBank/DDBJ whole genome shotgun (WGS) entry which is preliminary data.</text>
</comment>
<feature type="compositionally biased region" description="Polar residues" evidence="1">
    <location>
        <begin position="111"/>
        <end position="121"/>
    </location>
</feature>
<evidence type="ECO:0000313" key="2">
    <source>
        <dbReference type="EMBL" id="GBP41212.1"/>
    </source>
</evidence>
<keyword evidence="3" id="KW-1185">Reference proteome</keyword>
<dbReference type="Proteomes" id="UP000299102">
    <property type="component" value="Unassembled WGS sequence"/>
</dbReference>
<evidence type="ECO:0000256" key="1">
    <source>
        <dbReference type="SAM" id="MobiDB-lite"/>
    </source>
</evidence>